<evidence type="ECO:0000256" key="1">
    <source>
        <dbReference type="ARBA" id="ARBA00004370"/>
    </source>
</evidence>
<keyword evidence="6" id="KW-0407">Ion channel</keyword>
<name>A0A0K0E3M5_STRER</name>
<feature type="transmembrane region" description="Helical" evidence="6">
    <location>
        <begin position="75"/>
        <end position="95"/>
    </location>
</feature>
<dbReference type="AlphaFoldDB" id="A0A0K0E3M5"/>
<dbReference type="GO" id="GO:0005254">
    <property type="term" value="F:chloride channel activity"/>
    <property type="evidence" value="ECO:0007669"/>
    <property type="project" value="UniProtKB-KW"/>
</dbReference>
<keyword evidence="6" id="KW-0406">Ion transport</keyword>
<keyword evidence="6" id="KW-0868">Chloride</keyword>
<accession>A0A0K0E3M5</accession>
<dbReference type="STRING" id="6248.A0A0K0E3M5"/>
<evidence type="ECO:0000256" key="3">
    <source>
        <dbReference type="ARBA" id="ARBA00022989"/>
    </source>
</evidence>
<evidence type="ECO:0000313" key="8">
    <source>
        <dbReference type="WBParaSite" id="SSTP_0000409700.1"/>
    </source>
</evidence>
<keyword evidence="3 6" id="KW-1133">Transmembrane helix</keyword>
<evidence type="ECO:0000256" key="6">
    <source>
        <dbReference type="RuleBase" id="RU363126"/>
    </source>
</evidence>
<sequence>MTVHYTTDIRNVSIWSNINVLLRWKGSVWKGIYKEFIIWALLYIIIDLIIRLALSEEQKLIFDKVSYSILKHESLIPLSFMLGFYVTQVVMRWFLIIDNLSFIDSFSLYCTEYISGMDIRSRFIRRSILRFMATSQLLVYRDISPKVRKRFPEYSYIKDHGYLTEEEFEKLDFQAKHTLAPWWIPVSWSMKLIIDASKEYRLDNGHFGVQDCLDRIMAFKRSLQQLLIYDWFPIPLSYTQIVSIAVRCYFFFCLISRQKGMSIEYFDKKNKSFDIYVPIFTIFQFIFYMGWLKIAEELVNPFGNDDDDIDVDFVLSRNLNAGLAIVDEGLEYTPQIAPDVFYKKPNF</sequence>
<feature type="transmembrane region" description="Helical" evidence="6">
    <location>
        <begin position="275"/>
        <end position="294"/>
    </location>
</feature>
<keyword evidence="2 6" id="KW-0812">Transmembrane</keyword>
<dbReference type="InterPro" id="IPR000615">
    <property type="entry name" value="Bestrophin"/>
</dbReference>
<keyword evidence="4 6" id="KW-0472">Membrane</keyword>
<keyword evidence="6" id="KW-0869">Chloride channel</keyword>
<keyword evidence="6" id="KW-0813">Transport</keyword>
<keyword evidence="7" id="KW-1185">Reference proteome</keyword>
<reference evidence="8" key="1">
    <citation type="submission" date="2015-08" db="UniProtKB">
        <authorList>
            <consortium name="WormBaseParasite"/>
        </authorList>
    </citation>
    <scope>IDENTIFICATION</scope>
</reference>
<evidence type="ECO:0000256" key="2">
    <source>
        <dbReference type="ARBA" id="ARBA00022692"/>
    </source>
</evidence>
<comment type="similarity">
    <text evidence="5 6">Belongs to the anion channel-forming bestrophin (TC 1.A.46) family. Calcium-sensitive chloride channel subfamily.</text>
</comment>
<dbReference type="InterPro" id="IPR021134">
    <property type="entry name" value="Bestrophin-like"/>
</dbReference>
<evidence type="ECO:0000313" key="7">
    <source>
        <dbReference type="Proteomes" id="UP000035681"/>
    </source>
</evidence>
<protein>
    <recommendedName>
        <fullName evidence="6">Bestrophin homolog</fullName>
    </recommendedName>
</protein>
<feature type="transmembrane region" description="Helical" evidence="6">
    <location>
        <begin position="236"/>
        <end position="255"/>
    </location>
</feature>
<dbReference type="WBParaSite" id="SSTP_0000409700.1">
    <property type="protein sequence ID" value="SSTP_0000409700.1"/>
    <property type="gene ID" value="SSTP_0000409700"/>
</dbReference>
<keyword evidence="6" id="KW-1003">Cell membrane</keyword>
<evidence type="ECO:0000256" key="4">
    <source>
        <dbReference type="ARBA" id="ARBA00023136"/>
    </source>
</evidence>
<dbReference type="GO" id="GO:0034707">
    <property type="term" value="C:chloride channel complex"/>
    <property type="evidence" value="ECO:0007669"/>
    <property type="project" value="UniProtKB-KW"/>
</dbReference>
<dbReference type="PANTHER" id="PTHR10736:SF0">
    <property type="entry name" value="BESTROPHIN HOMOLOG"/>
    <property type="match status" value="1"/>
</dbReference>
<dbReference type="PANTHER" id="PTHR10736">
    <property type="entry name" value="BESTROPHIN"/>
    <property type="match status" value="1"/>
</dbReference>
<comment type="function">
    <text evidence="6">Forms chloride channels.</text>
</comment>
<organism evidence="8">
    <name type="scientific">Strongyloides stercoralis</name>
    <name type="common">Threadworm</name>
    <dbReference type="NCBI Taxonomy" id="6248"/>
    <lineage>
        <taxon>Eukaryota</taxon>
        <taxon>Metazoa</taxon>
        <taxon>Ecdysozoa</taxon>
        <taxon>Nematoda</taxon>
        <taxon>Chromadorea</taxon>
        <taxon>Rhabditida</taxon>
        <taxon>Tylenchina</taxon>
        <taxon>Panagrolaimomorpha</taxon>
        <taxon>Strongyloidoidea</taxon>
        <taxon>Strongyloididae</taxon>
        <taxon>Strongyloides</taxon>
    </lineage>
</organism>
<evidence type="ECO:0000256" key="5">
    <source>
        <dbReference type="ARBA" id="ARBA00034769"/>
    </source>
</evidence>
<dbReference type="WBParaSite" id="TCONS_00008335.p1">
    <property type="protein sequence ID" value="TCONS_00008335.p1"/>
    <property type="gene ID" value="XLOC_006285"/>
</dbReference>
<comment type="subcellular location">
    <subcellularLocation>
        <location evidence="6">Cell membrane</location>
        <topology evidence="6">Multi-pass membrane protein</topology>
    </subcellularLocation>
    <subcellularLocation>
        <location evidence="1">Membrane</location>
    </subcellularLocation>
</comment>
<feature type="transmembrane region" description="Helical" evidence="6">
    <location>
        <begin position="36"/>
        <end position="54"/>
    </location>
</feature>
<dbReference type="Proteomes" id="UP000035681">
    <property type="component" value="Unplaced"/>
</dbReference>
<proteinExistence type="inferred from homology"/>
<dbReference type="Pfam" id="PF01062">
    <property type="entry name" value="Bestrophin"/>
    <property type="match status" value="1"/>
</dbReference>
<dbReference type="GO" id="GO:0005886">
    <property type="term" value="C:plasma membrane"/>
    <property type="evidence" value="ECO:0007669"/>
    <property type="project" value="UniProtKB-SubCell"/>
</dbReference>